<evidence type="ECO:0000313" key="4">
    <source>
        <dbReference type="Proteomes" id="UP000823914"/>
    </source>
</evidence>
<dbReference type="Gene3D" id="3.30.1370.110">
    <property type="match status" value="1"/>
</dbReference>
<name>A0A9E2L4X3_9SPIR</name>
<dbReference type="PANTHER" id="PTHR35562:SF2">
    <property type="entry name" value="DNA ENDONUCLEASE SMRA-RELATED"/>
    <property type="match status" value="1"/>
</dbReference>
<dbReference type="AlphaFoldDB" id="A0A9E2L4X3"/>
<dbReference type="SMART" id="SM00463">
    <property type="entry name" value="SMR"/>
    <property type="match status" value="1"/>
</dbReference>
<reference evidence="3" key="2">
    <citation type="submission" date="2021-04" db="EMBL/GenBank/DDBJ databases">
        <authorList>
            <person name="Gilroy R."/>
        </authorList>
    </citation>
    <scope>NUCLEOTIDE SEQUENCE</scope>
    <source>
        <strain evidence="3">Gambia15-2214</strain>
    </source>
</reference>
<reference evidence="3" key="1">
    <citation type="journal article" date="2021" name="PeerJ">
        <title>Extensive microbial diversity within the chicken gut microbiome revealed by metagenomics and culture.</title>
        <authorList>
            <person name="Gilroy R."/>
            <person name="Ravi A."/>
            <person name="Getino M."/>
            <person name="Pursley I."/>
            <person name="Horton D.L."/>
            <person name="Alikhan N.F."/>
            <person name="Baker D."/>
            <person name="Gharbi K."/>
            <person name="Hall N."/>
            <person name="Watson M."/>
            <person name="Adriaenssens E.M."/>
            <person name="Foster-Nyarko E."/>
            <person name="Jarju S."/>
            <person name="Secka A."/>
            <person name="Antonio M."/>
            <person name="Oren A."/>
            <person name="Chaudhuri R.R."/>
            <person name="La Ragione R."/>
            <person name="Hildebrand F."/>
            <person name="Pallen M.J."/>
        </authorList>
    </citation>
    <scope>NUCLEOTIDE SEQUENCE</scope>
    <source>
        <strain evidence="3">Gambia15-2214</strain>
    </source>
</reference>
<feature type="domain" description="Smr" evidence="2">
    <location>
        <begin position="107"/>
        <end position="188"/>
    </location>
</feature>
<dbReference type="Proteomes" id="UP000823914">
    <property type="component" value="Unassembled WGS sequence"/>
</dbReference>
<evidence type="ECO:0000259" key="2">
    <source>
        <dbReference type="PROSITE" id="PS50828"/>
    </source>
</evidence>
<dbReference type="InterPro" id="IPR002625">
    <property type="entry name" value="Smr_dom"/>
</dbReference>
<accession>A0A9E2L4X3</accession>
<feature type="region of interest" description="Disordered" evidence="1">
    <location>
        <begin position="11"/>
        <end position="60"/>
    </location>
</feature>
<proteinExistence type="predicted"/>
<sequence length="189" mass="21758">MDFGDILEQWEASTNKKTKDQNKPRKRLPNAPRLQREEKGLAIEDQLPEEECETRKTYQSAEKSNPMHIWLRRYGVIDKDSLAEAVEEQEKSQDREHLKKMPIGAKIDLHGLTREEAWSRLDGFIRECSRRNIKKVLIVHGKGNHCENQVSVLSSMVRTFIEVDDRLGTSGHPDKKLGGTGATWVIIKK</sequence>
<gene>
    <name evidence="3" type="ORF">IAA16_09315</name>
</gene>
<protein>
    <submittedName>
        <fullName evidence="3">Smr/MutS family protein</fullName>
    </submittedName>
</protein>
<dbReference type="InterPro" id="IPR036063">
    <property type="entry name" value="Smr_dom_sf"/>
</dbReference>
<evidence type="ECO:0000256" key="1">
    <source>
        <dbReference type="SAM" id="MobiDB-lite"/>
    </source>
</evidence>
<dbReference type="PANTHER" id="PTHR35562">
    <property type="entry name" value="DNA ENDONUCLEASE SMRA-RELATED"/>
    <property type="match status" value="1"/>
</dbReference>
<dbReference type="SUPFAM" id="SSF160443">
    <property type="entry name" value="SMR domain-like"/>
    <property type="match status" value="1"/>
</dbReference>
<evidence type="ECO:0000313" key="3">
    <source>
        <dbReference type="EMBL" id="MBU3850751.1"/>
    </source>
</evidence>
<dbReference type="PROSITE" id="PS50828">
    <property type="entry name" value="SMR"/>
    <property type="match status" value="1"/>
</dbReference>
<dbReference type="Pfam" id="PF01713">
    <property type="entry name" value="Smr"/>
    <property type="match status" value="1"/>
</dbReference>
<dbReference type="EMBL" id="JAHLFV010000214">
    <property type="protein sequence ID" value="MBU3850751.1"/>
    <property type="molecule type" value="Genomic_DNA"/>
</dbReference>
<organism evidence="3 4">
    <name type="scientific">Candidatus Treponema excrementipullorum</name>
    <dbReference type="NCBI Taxonomy" id="2838768"/>
    <lineage>
        <taxon>Bacteria</taxon>
        <taxon>Pseudomonadati</taxon>
        <taxon>Spirochaetota</taxon>
        <taxon>Spirochaetia</taxon>
        <taxon>Spirochaetales</taxon>
        <taxon>Treponemataceae</taxon>
        <taxon>Treponema</taxon>
    </lineage>
</organism>
<comment type="caution">
    <text evidence="3">The sequence shown here is derived from an EMBL/GenBank/DDBJ whole genome shotgun (WGS) entry which is preliminary data.</text>
</comment>